<evidence type="ECO:0000256" key="7">
    <source>
        <dbReference type="ARBA" id="ARBA00023180"/>
    </source>
</evidence>
<keyword evidence="7" id="KW-0325">Glycoprotein</keyword>
<dbReference type="EMBL" id="PSQE01000001">
    <property type="protein sequence ID" value="RHN81648.1"/>
    <property type="molecule type" value="Genomic_DNA"/>
</dbReference>
<dbReference type="PANTHER" id="PTHR48063:SF101">
    <property type="entry name" value="LRR RECEPTOR-LIKE SERINE_THREONINE-PROTEIN KINASE FLS2"/>
    <property type="match status" value="1"/>
</dbReference>
<keyword evidence="6" id="KW-0675">Receptor</keyword>
<keyword evidence="3" id="KW-0732">Signal</keyword>
<evidence type="ECO:0000256" key="4">
    <source>
        <dbReference type="ARBA" id="ARBA00022989"/>
    </source>
</evidence>
<dbReference type="Pfam" id="PF00560">
    <property type="entry name" value="LRR_1"/>
    <property type="match status" value="2"/>
</dbReference>
<dbReference type="EC" id="2.7.-.-" evidence="8"/>
<evidence type="ECO:0000256" key="1">
    <source>
        <dbReference type="ARBA" id="ARBA00004479"/>
    </source>
</evidence>
<evidence type="ECO:0000256" key="6">
    <source>
        <dbReference type="ARBA" id="ARBA00023170"/>
    </source>
</evidence>
<dbReference type="InterPro" id="IPR001611">
    <property type="entry name" value="Leu-rich_rpt"/>
</dbReference>
<keyword evidence="4" id="KW-1133">Transmembrane helix</keyword>
<proteinExistence type="predicted"/>
<keyword evidence="2" id="KW-0812">Transmembrane</keyword>
<reference evidence="8" key="1">
    <citation type="journal article" date="2018" name="Nat. Plants">
        <title>Whole-genome landscape of Medicago truncatula symbiotic genes.</title>
        <authorList>
            <person name="Pecrix Y."/>
            <person name="Gamas P."/>
            <person name="Carrere S."/>
        </authorList>
    </citation>
    <scope>NUCLEOTIDE SEQUENCE</scope>
    <source>
        <tissue evidence="8">Leaves</tissue>
    </source>
</reference>
<dbReference type="Gene3D" id="3.80.10.10">
    <property type="entry name" value="Ribonuclease Inhibitor"/>
    <property type="match status" value="1"/>
</dbReference>
<dbReference type="GO" id="GO:0016020">
    <property type="term" value="C:membrane"/>
    <property type="evidence" value="ECO:0007669"/>
    <property type="project" value="UniProtKB-SubCell"/>
</dbReference>
<keyword evidence="5" id="KW-0472">Membrane</keyword>
<evidence type="ECO:0000256" key="3">
    <source>
        <dbReference type="ARBA" id="ARBA00022729"/>
    </source>
</evidence>
<dbReference type="SUPFAM" id="SSF52058">
    <property type="entry name" value="L domain-like"/>
    <property type="match status" value="1"/>
</dbReference>
<dbReference type="InterPro" id="IPR046956">
    <property type="entry name" value="RLP23-like"/>
</dbReference>
<comment type="caution">
    <text evidence="8">The sequence shown here is derived from an EMBL/GenBank/DDBJ whole genome shotgun (WGS) entry which is preliminary data.</text>
</comment>
<dbReference type="Gramene" id="rna5719">
    <property type="protein sequence ID" value="RHN81648.1"/>
    <property type="gene ID" value="gene5719"/>
</dbReference>
<sequence>MKLPSLEGLHLHNCSLSDANILPLSDSHLNFSSSYFILLDLSLNQLTSSSMIFNWVLNYNSNLQHLELYGNLLRDTIPDDFGNIMHSLVSLDLSYNNLEGKIPKSIGNICTLQTFVASGNRLCGDLDFITSSNYFHCIGNLSSLQELLLWNNEISYGITDVGPEKKLS</sequence>
<dbReference type="InterPro" id="IPR032675">
    <property type="entry name" value="LRR_dom_sf"/>
</dbReference>
<dbReference type="AlphaFoldDB" id="A0A396K075"/>
<accession>A0A396K075</accession>
<dbReference type="PANTHER" id="PTHR48063">
    <property type="entry name" value="LRR RECEPTOR-LIKE KINASE"/>
    <property type="match status" value="1"/>
</dbReference>
<evidence type="ECO:0000256" key="2">
    <source>
        <dbReference type="ARBA" id="ARBA00022692"/>
    </source>
</evidence>
<dbReference type="Proteomes" id="UP000265566">
    <property type="component" value="Chromosome 1"/>
</dbReference>
<evidence type="ECO:0000313" key="8">
    <source>
        <dbReference type="EMBL" id="RHN81648.1"/>
    </source>
</evidence>
<evidence type="ECO:0000256" key="5">
    <source>
        <dbReference type="ARBA" id="ARBA00023136"/>
    </source>
</evidence>
<dbReference type="GO" id="GO:0016740">
    <property type="term" value="F:transferase activity"/>
    <property type="evidence" value="ECO:0007669"/>
    <property type="project" value="UniProtKB-KW"/>
</dbReference>
<keyword evidence="8" id="KW-0808">Transferase</keyword>
<comment type="subcellular location">
    <subcellularLocation>
        <location evidence="1">Membrane</location>
        <topology evidence="1">Single-pass type I membrane protein</topology>
    </subcellularLocation>
</comment>
<organism evidence="8">
    <name type="scientific">Medicago truncatula</name>
    <name type="common">Barrel medic</name>
    <name type="synonym">Medicago tribuloides</name>
    <dbReference type="NCBI Taxonomy" id="3880"/>
    <lineage>
        <taxon>Eukaryota</taxon>
        <taxon>Viridiplantae</taxon>
        <taxon>Streptophyta</taxon>
        <taxon>Embryophyta</taxon>
        <taxon>Tracheophyta</taxon>
        <taxon>Spermatophyta</taxon>
        <taxon>Magnoliopsida</taxon>
        <taxon>eudicotyledons</taxon>
        <taxon>Gunneridae</taxon>
        <taxon>Pentapetalae</taxon>
        <taxon>rosids</taxon>
        <taxon>fabids</taxon>
        <taxon>Fabales</taxon>
        <taxon>Fabaceae</taxon>
        <taxon>Papilionoideae</taxon>
        <taxon>50 kb inversion clade</taxon>
        <taxon>NPAAA clade</taxon>
        <taxon>Hologalegina</taxon>
        <taxon>IRL clade</taxon>
        <taxon>Trifolieae</taxon>
        <taxon>Medicago</taxon>
    </lineage>
</organism>
<name>A0A396K075_MEDTR</name>
<protein>
    <submittedName>
        <fullName evidence="8">Putative transferase</fullName>
        <ecNumber evidence="8">2.7.-.-</ecNumber>
    </submittedName>
</protein>
<gene>
    <name evidence="8" type="ORF">MtrunA17_Chr1g0201431</name>
</gene>